<gene>
    <name evidence="2" type="ORF">CMMCAS07_18810</name>
</gene>
<dbReference type="EMBL" id="MDHH01000008">
    <property type="protein sequence ID" value="OUE00454.1"/>
    <property type="molecule type" value="Genomic_DNA"/>
</dbReference>
<reference evidence="2 3" key="1">
    <citation type="submission" date="2016-08" db="EMBL/GenBank/DDBJ databases">
        <title>Genome sequence of Clavibacter michiganensis subsp. michiganensis strain CASJ007.</title>
        <authorList>
            <person name="Thapa S.P."/>
            <person name="Coaker G."/>
        </authorList>
    </citation>
    <scope>NUCLEOTIDE SEQUENCE [LARGE SCALE GENOMIC DNA]</scope>
    <source>
        <strain evidence="2">CASJ007</strain>
    </source>
</reference>
<evidence type="ECO:0008006" key="4">
    <source>
        <dbReference type="Google" id="ProtNLM"/>
    </source>
</evidence>
<keyword evidence="1" id="KW-1133">Transmembrane helix</keyword>
<keyword evidence="3" id="KW-1185">Reference proteome</keyword>
<feature type="transmembrane region" description="Helical" evidence="1">
    <location>
        <begin position="56"/>
        <end position="74"/>
    </location>
</feature>
<name>A0A251XDR1_CLAMM</name>
<organism evidence="2 3">
    <name type="scientific">Clavibacter michiganensis subsp. michiganensis</name>
    <dbReference type="NCBI Taxonomy" id="33013"/>
    <lineage>
        <taxon>Bacteria</taxon>
        <taxon>Bacillati</taxon>
        <taxon>Actinomycetota</taxon>
        <taxon>Actinomycetes</taxon>
        <taxon>Micrococcales</taxon>
        <taxon>Microbacteriaceae</taxon>
        <taxon>Clavibacter</taxon>
    </lineage>
</organism>
<accession>A0A251XDR1</accession>
<evidence type="ECO:0000256" key="1">
    <source>
        <dbReference type="SAM" id="Phobius"/>
    </source>
</evidence>
<sequence length="82" mass="8045">MIGVDSGMADEMITRFRVVGSTVPAGQPGTPINGGGYGGGYGGGILPVTGGDGDGMLLLGGIALLMMLTGAGALHRGRSRRA</sequence>
<evidence type="ECO:0000313" key="2">
    <source>
        <dbReference type="EMBL" id="OUE00454.1"/>
    </source>
</evidence>
<evidence type="ECO:0000313" key="3">
    <source>
        <dbReference type="Proteomes" id="UP000195062"/>
    </source>
</evidence>
<keyword evidence="1" id="KW-0472">Membrane</keyword>
<dbReference type="Proteomes" id="UP000195062">
    <property type="component" value="Unassembled WGS sequence"/>
</dbReference>
<dbReference type="AlphaFoldDB" id="A0A251XDR1"/>
<dbReference type="NCBIfam" id="TIGR01167">
    <property type="entry name" value="LPXTG_anchor"/>
    <property type="match status" value="1"/>
</dbReference>
<protein>
    <recommendedName>
        <fullName evidence="4">Gram-positive cocci surface proteins LPxTG domain-containing protein</fullName>
    </recommendedName>
</protein>
<keyword evidence="1" id="KW-0812">Transmembrane</keyword>
<proteinExistence type="predicted"/>
<comment type="caution">
    <text evidence="2">The sequence shown here is derived from an EMBL/GenBank/DDBJ whole genome shotgun (WGS) entry which is preliminary data.</text>
</comment>